<dbReference type="GO" id="GO:0043565">
    <property type="term" value="F:sequence-specific DNA binding"/>
    <property type="evidence" value="ECO:0007669"/>
    <property type="project" value="InterPro"/>
</dbReference>
<evidence type="ECO:0000313" key="5">
    <source>
        <dbReference type="EMBL" id="SEI92015.1"/>
    </source>
</evidence>
<dbReference type="SUPFAM" id="SSF46689">
    <property type="entry name" value="Homeodomain-like"/>
    <property type="match status" value="1"/>
</dbReference>
<dbReference type="STRING" id="408657.SAMN04487995_2554"/>
<dbReference type="SMART" id="SM00342">
    <property type="entry name" value="HTH_ARAC"/>
    <property type="match status" value="1"/>
</dbReference>
<proteinExistence type="predicted"/>
<keyword evidence="2 5" id="KW-0238">DNA-binding</keyword>
<dbReference type="Gene3D" id="1.10.10.60">
    <property type="entry name" value="Homeodomain-like"/>
    <property type="match status" value="1"/>
</dbReference>
<dbReference type="PROSITE" id="PS01124">
    <property type="entry name" value="HTH_ARAC_FAMILY_2"/>
    <property type="match status" value="1"/>
</dbReference>
<dbReference type="InterPro" id="IPR018060">
    <property type="entry name" value="HTH_AraC"/>
</dbReference>
<dbReference type="GO" id="GO:0003700">
    <property type="term" value="F:DNA-binding transcription factor activity"/>
    <property type="evidence" value="ECO:0007669"/>
    <property type="project" value="InterPro"/>
</dbReference>
<keyword evidence="1" id="KW-0805">Transcription regulation</keyword>
<organism evidence="5 6">
    <name type="scientific">Dyadobacter koreensis</name>
    <dbReference type="NCBI Taxonomy" id="408657"/>
    <lineage>
        <taxon>Bacteria</taxon>
        <taxon>Pseudomonadati</taxon>
        <taxon>Bacteroidota</taxon>
        <taxon>Cytophagia</taxon>
        <taxon>Cytophagales</taxon>
        <taxon>Spirosomataceae</taxon>
        <taxon>Dyadobacter</taxon>
    </lineage>
</organism>
<reference evidence="5 6" key="1">
    <citation type="submission" date="2016-10" db="EMBL/GenBank/DDBJ databases">
        <authorList>
            <person name="de Groot N.N."/>
        </authorList>
    </citation>
    <scope>NUCLEOTIDE SEQUENCE [LARGE SCALE GENOMIC DNA]</scope>
    <source>
        <strain evidence="5 6">DSM 19938</strain>
    </source>
</reference>
<dbReference type="PANTHER" id="PTHR43280:SF32">
    <property type="entry name" value="TRANSCRIPTIONAL REGULATORY PROTEIN"/>
    <property type="match status" value="1"/>
</dbReference>
<evidence type="ECO:0000259" key="4">
    <source>
        <dbReference type="PROSITE" id="PS01124"/>
    </source>
</evidence>
<sequence>MITFLQPQELYKNAERDTTQHGSNAGHFDLIRVEDLEKSSSDSLTYRRQTYYKASIVKGLSKIHYADQCIEIDGTALVFTNPVIPYHWERISAEQIGFVCIFMDDFLNKFGSIGDYHVFSSSAQAIIPMNQEQEDFFSAAFVRISSELHGDYQHKYDLIRCILMEIIHEAQKLQPAVGTQVSHAKAMERVALLFYDLLESQFPIRHIHERIKLKSPGSFADSLNIHVNYLNKALKEVRGETTSAQISNRILQEAKILLKSTTWTVSEIAWCLHFDEPNHFSAFFKKNTGFTPSEFRQ</sequence>
<gene>
    <name evidence="5" type="ORF">SAMN04487995_2554</name>
</gene>
<accession>A0A1H6UVB8</accession>
<dbReference type="InterPro" id="IPR009057">
    <property type="entry name" value="Homeodomain-like_sf"/>
</dbReference>
<feature type="domain" description="HTH araC/xylS-type" evidence="4">
    <location>
        <begin position="218"/>
        <end position="297"/>
    </location>
</feature>
<dbReference type="OrthoDB" id="629929at2"/>
<name>A0A1H6UVB8_9BACT</name>
<evidence type="ECO:0000256" key="1">
    <source>
        <dbReference type="ARBA" id="ARBA00023015"/>
    </source>
</evidence>
<dbReference type="Proteomes" id="UP000199532">
    <property type="component" value="Unassembled WGS sequence"/>
</dbReference>
<keyword evidence="6" id="KW-1185">Reference proteome</keyword>
<evidence type="ECO:0000256" key="3">
    <source>
        <dbReference type="ARBA" id="ARBA00023163"/>
    </source>
</evidence>
<dbReference type="PANTHER" id="PTHR43280">
    <property type="entry name" value="ARAC-FAMILY TRANSCRIPTIONAL REGULATOR"/>
    <property type="match status" value="1"/>
</dbReference>
<dbReference type="EMBL" id="FNXY01000004">
    <property type="protein sequence ID" value="SEI92015.1"/>
    <property type="molecule type" value="Genomic_DNA"/>
</dbReference>
<dbReference type="AlphaFoldDB" id="A0A1H6UVB8"/>
<evidence type="ECO:0000313" key="6">
    <source>
        <dbReference type="Proteomes" id="UP000199532"/>
    </source>
</evidence>
<dbReference type="RefSeq" id="WP_090335564.1">
    <property type="nucleotide sequence ID" value="NZ_FNXY01000004.1"/>
</dbReference>
<dbReference type="Pfam" id="PF12833">
    <property type="entry name" value="HTH_18"/>
    <property type="match status" value="1"/>
</dbReference>
<evidence type="ECO:0000256" key="2">
    <source>
        <dbReference type="ARBA" id="ARBA00023125"/>
    </source>
</evidence>
<keyword evidence="3" id="KW-0804">Transcription</keyword>
<protein>
    <submittedName>
        <fullName evidence="5">AraC-type DNA-binding protein</fullName>
    </submittedName>
</protein>